<evidence type="ECO:0000313" key="2">
    <source>
        <dbReference type="EMBL" id="CAG8552779.1"/>
    </source>
</evidence>
<dbReference type="Proteomes" id="UP000789572">
    <property type="component" value="Unassembled WGS sequence"/>
</dbReference>
<dbReference type="InterPro" id="IPR045052">
    <property type="entry name" value="Copine"/>
</dbReference>
<feature type="domain" description="C2" evidence="1">
    <location>
        <begin position="1"/>
        <end position="123"/>
    </location>
</feature>
<reference evidence="2" key="1">
    <citation type="submission" date="2021-06" db="EMBL/GenBank/DDBJ databases">
        <authorList>
            <person name="Kallberg Y."/>
            <person name="Tangrot J."/>
            <person name="Rosling A."/>
        </authorList>
    </citation>
    <scope>NUCLEOTIDE SEQUENCE</scope>
    <source>
        <strain evidence="2">IA702</strain>
    </source>
</reference>
<dbReference type="OrthoDB" id="5855668at2759"/>
<proteinExistence type="predicted"/>
<dbReference type="PROSITE" id="PS50004">
    <property type="entry name" value="C2"/>
    <property type="match status" value="1"/>
</dbReference>
<dbReference type="Pfam" id="PF00168">
    <property type="entry name" value="C2"/>
    <property type="match status" value="1"/>
</dbReference>
<keyword evidence="3" id="KW-1185">Reference proteome</keyword>
<dbReference type="InterPro" id="IPR035892">
    <property type="entry name" value="C2_domain_sf"/>
</dbReference>
<dbReference type="PANTHER" id="PTHR10857">
    <property type="entry name" value="COPINE"/>
    <property type="match status" value="1"/>
</dbReference>
<dbReference type="Gene3D" id="2.60.40.150">
    <property type="entry name" value="C2 domain"/>
    <property type="match status" value="1"/>
</dbReference>
<dbReference type="PANTHER" id="PTHR10857:SF106">
    <property type="entry name" value="C2 DOMAIN-CONTAINING PROTEIN"/>
    <property type="match status" value="1"/>
</dbReference>
<dbReference type="AlphaFoldDB" id="A0A9N9B1X4"/>
<dbReference type="GO" id="GO:0071277">
    <property type="term" value="P:cellular response to calcium ion"/>
    <property type="evidence" value="ECO:0007669"/>
    <property type="project" value="TreeGrafter"/>
</dbReference>
<dbReference type="InterPro" id="IPR000008">
    <property type="entry name" value="C2_dom"/>
</dbReference>
<dbReference type="SUPFAM" id="SSF49562">
    <property type="entry name" value="C2 domain (Calcium/lipid-binding domain, CaLB)"/>
    <property type="match status" value="1"/>
</dbReference>
<dbReference type="CDD" id="cd04048">
    <property type="entry name" value="C2A_Copine"/>
    <property type="match status" value="1"/>
</dbReference>
<name>A0A9N9B1X4_9GLOM</name>
<dbReference type="GO" id="GO:0005886">
    <property type="term" value="C:plasma membrane"/>
    <property type="evidence" value="ECO:0007669"/>
    <property type="project" value="TreeGrafter"/>
</dbReference>
<dbReference type="EMBL" id="CAJVPJ010000736">
    <property type="protein sequence ID" value="CAG8552779.1"/>
    <property type="molecule type" value="Genomic_DNA"/>
</dbReference>
<gene>
    <name evidence="2" type="ORF">POCULU_LOCUS5107</name>
</gene>
<evidence type="ECO:0000259" key="1">
    <source>
        <dbReference type="PROSITE" id="PS50004"/>
    </source>
</evidence>
<protein>
    <submittedName>
        <fullName evidence="2">5107_t:CDS:1</fullName>
    </submittedName>
</protein>
<accession>A0A9N9B1X4</accession>
<comment type="caution">
    <text evidence="2">The sequence shown here is derived from an EMBL/GenBank/DDBJ whole genome shotgun (WGS) entry which is preliminary data.</text>
</comment>
<sequence>MSLTEEYNIAHSRVELKFSCQNLPDLDYLSKTDAQIFLELYNTKTKSWVAHPWRSDVVVNSLNPKFVKGFETDYFFEELQRLKFIVVDVDKPKQPEWKAQEFVGTFECDLGTIVGSPGGKLVGKLKDPNHPNKDRGKIIITAEELIENKTEARHGF</sequence>
<evidence type="ECO:0000313" key="3">
    <source>
        <dbReference type="Proteomes" id="UP000789572"/>
    </source>
</evidence>
<organism evidence="2 3">
    <name type="scientific">Paraglomus occultum</name>
    <dbReference type="NCBI Taxonomy" id="144539"/>
    <lineage>
        <taxon>Eukaryota</taxon>
        <taxon>Fungi</taxon>
        <taxon>Fungi incertae sedis</taxon>
        <taxon>Mucoromycota</taxon>
        <taxon>Glomeromycotina</taxon>
        <taxon>Glomeromycetes</taxon>
        <taxon>Paraglomerales</taxon>
        <taxon>Paraglomeraceae</taxon>
        <taxon>Paraglomus</taxon>
    </lineage>
</organism>
<dbReference type="GO" id="GO:0005544">
    <property type="term" value="F:calcium-dependent phospholipid binding"/>
    <property type="evidence" value="ECO:0007669"/>
    <property type="project" value="InterPro"/>
</dbReference>